<keyword evidence="3" id="KW-0808">Transferase</keyword>
<dbReference type="SMART" id="SM00450">
    <property type="entry name" value="RHOD"/>
    <property type="match status" value="1"/>
</dbReference>
<dbReference type="GO" id="GO:0046872">
    <property type="term" value="F:metal ion binding"/>
    <property type="evidence" value="ECO:0007669"/>
    <property type="project" value="UniProtKB-KW"/>
</dbReference>
<gene>
    <name evidence="12" type="ORF">OFUS_LOCUS6570</name>
</gene>
<keyword evidence="4" id="KW-0819">tRNA processing</keyword>
<evidence type="ECO:0000313" key="13">
    <source>
        <dbReference type="Proteomes" id="UP000749559"/>
    </source>
</evidence>
<evidence type="ECO:0000259" key="11">
    <source>
        <dbReference type="PROSITE" id="PS50206"/>
    </source>
</evidence>
<evidence type="ECO:0000256" key="10">
    <source>
        <dbReference type="ARBA" id="ARBA00023268"/>
    </source>
</evidence>
<dbReference type="Gene3D" id="3.40.250.10">
    <property type="entry name" value="Rhodanese-like domain"/>
    <property type="match status" value="1"/>
</dbReference>
<name>A0A8S4NG79_OWEFU</name>
<feature type="non-terminal residue" evidence="12">
    <location>
        <position position="152"/>
    </location>
</feature>
<evidence type="ECO:0000256" key="5">
    <source>
        <dbReference type="ARBA" id="ARBA00022723"/>
    </source>
</evidence>
<dbReference type="GO" id="GO:0008033">
    <property type="term" value="P:tRNA processing"/>
    <property type="evidence" value="ECO:0007669"/>
    <property type="project" value="UniProtKB-KW"/>
</dbReference>
<comment type="caution">
    <text evidence="12">The sequence shown here is derived from an EMBL/GenBank/DDBJ whole genome shotgun (WGS) entry which is preliminary data.</text>
</comment>
<feature type="domain" description="Rhodanese" evidence="11">
    <location>
        <begin position="56"/>
        <end position="152"/>
    </location>
</feature>
<dbReference type="Pfam" id="PF00581">
    <property type="entry name" value="Rhodanese"/>
    <property type="match status" value="1"/>
</dbReference>
<dbReference type="GO" id="GO:0006777">
    <property type="term" value="P:Mo-molybdopterin cofactor biosynthetic process"/>
    <property type="evidence" value="ECO:0007669"/>
    <property type="project" value="UniProtKB-KW"/>
</dbReference>
<accession>A0A8S4NG79</accession>
<dbReference type="GO" id="GO:0016740">
    <property type="term" value="F:transferase activity"/>
    <property type="evidence" value="ECO:0007669"/>
    <property type="project" value="UniProtKB-KW"/>
</dbReference>
<evidence type="ECO:0000256" key="9">
    <source>
        <dbReference type="ARBA" id="ARBA00023150"/>
    </source>
</evidence>
<evidence type="ECO:0000256" key="2">
    <source>
        <dbReference type="ARBA" id="ARBA00022490"/>
    </source>
</evidence>
<dbReference type="GO" id="GO:0005829">
    <property type="term" value="C:cytosol"/>
    <property type="evidence" value="ECO:0007669"/>
    <property type="project" value="UniProtKB-SubCell"/>
</dbReference>
<dbReference type="GO" id="GO:0005524">
    <property type="term" value="F:ATP binding"/>
    <property type="evidence" value="ECO:0007669"/>
    <property type="project" value="UniProtKB-KW"/>
</dbReference>
<dbReference type="InterPro" id="IPR001763">
    <property type="entry name" value="Rhodanese-like_dom"/>
</dbReference>
<feature type="non-terminal residue" evidence="12">
    <location>
        <position position="1"/>
    </location>
</feature>
<keyword evidence="2" id="KW-0963">Cytoplasm</keyword>
<evidence type="ECO:0000256" key="1">
    <source>
        <dbReference type="ARBA" id="ARBA00004514"/>
    </source>
</evidence>
<comment type="subcellular location">
    <subcellularLocation>
        <location evidence="1">Cytoplasm</location>
        <location evidence="1">Cytosol</location>
    </subcellularLocation>
</comment>
<dbReference type="EMBL" id="CAIIXF020000003">
    <property type="protein sequence ID" value="CAH1779800.1"/>
    <property type="molecule type" value="Genomic_DNA"/>
</dbReference>
<keyword evidence="9" id="KW-0501">Molybdenum cofactor biosynthesis</keyword>
<keyword evidence="13" id="KW-1185">Reference proteome</keyword>
<dbReference type="InterPro" id="IPR036873">
    <property type="entry name" value="Rhodanese-like_dom_sf"/>
</dbReference>
<evidence type="ECO:0000256" key="8">
    <source>
        <dbReference type="ARBA" id="ARBA00022840"/>
    </source>
</evidence>
<keyword evidence="6" id="KW-0547">Nucleotide-binding</keyword>
<dbReference type="Proteomes" id="UP000749559">
    <property type="component" value="Unassembled WGS sequence"/>
</dbReference>
<dbReference type="SUPFAM" id="SSF52821">
    <property type="entry name" value="Rhodanese/Cell cycle control phosphatase"/>
    <property type="match status" value="1"/>
</dbReference>
<dbReference type="FunFam" id="3.40.250.10:FF:000014">
    <property type="entry name" value="Adenylyltransferase and sulfurtransferase MOCS3"/>
    <property type="match status" value="1"/>
</dbReference>
<dbReference type="AlphaFoldDB" id="A0A8S4NG79"/>
<evidence type="ECO:0000256" key="4">
    <source>
        <dbReference type="ARBA" id="ARBA00022694"/>
    </source>
</evidence>
<evidence type="ECO:0000313" key="12">
    <source>
        <dbReference type="EMBL" id="CAH1779800.1"/>
    </source>
</evidence>
<keyword evidence="8" id="KW-0067">ATP-binding</keyword>
<keyword evidence="5" id="KW-0479">Metal-binding</keyword>
<evidence type="ECO:0000256" key="7">
    <source>
        <dbReference type="ARBA" id="ARBA00022833"/>
    </source>
</evidence>
<proteinExistence type="predicted"/>
<reference evidence="12" key="1">
    <citation type="submission" date="2022-03" db="EMBL/GenBank/DDBJ databases">
        <authorList>
            <person name="Martin C."/>
        </authorList>
    </citation>
    <scope>NUCLEOTIDE SEQUENCE</scope>
</reference>
<evidence type="ECO:0000256" key="6">
    <source>
        <dbReference type="ARBA" id="ARBA00022741"/>
    </source>
</evidence>
<organism evidence="12 13">
    <name type="scientific">Owenia fusiformis</name>
    <name type="common">Polychaete worm</name>
    <dbReference type="NCBI Taxonomy" id="6347"/>
    <lineage>
        <taxon>Eukaryota</taxon>
        <taxon>Metazoa</taxon>
        <taxon>Spiralia</taxon>
        <taxon>Lophotrochozoa</taxon>
        <taxon>Annelida</taxon>
        <taxon>Polychaeta</taxon>
        <taxon>Sedentaria</taxon>
        <taxon>Canalipalpata</taxon>
        <taxon>Sabellida</taxon>
        <taxon>Oweniida</taxon>
        <taxon>Oweniidae</taxon>
        <taxon>Owenia</taxon>
    </lineage>
</organism>
<protein>
    <recommendedName>
        <fullName evidence="11">Rhodanese domain-containing protein</fullName>
    </recommendedName>
</protein>
<keyword evidence="7" id="KW-0862">Zinc</keyword>
<keyword evidence="10" id="KW-0511">Multifunctional enzyme</keyword>
<dbReference type="PROSITE" id="PS50206">
    <property type="entry name" value="RHODANESE_3"/>
    <property type="match status" value="1"/>
</dbReference>
<sequence>PRQPSCILCGDAPSISKLINYEEFCGSKPDDKCRLVRLLESKERISPKDYASVLESDTSHVLVDVRLPGELEICKIASPLNIPIGEMNDQAHISTLKAMIDSIRVEEGPVPVYVVCRAGNDSQKAVVALREKLQGLDVEMKDIKGGLLAWAS</sequence>
<evidence type="ECO:0000256" key="3">
    <source>
        <dbReference type="ARBA" id="ARBA00022679"/>
    </source>
</evidence>